<accession>A0A6A4A6L6</accession>
<protein>
    <submittedName>
        <fullName evidence="1">Uncharacterized protein</fullName>
    </submittedName>
</protein>
<evidence type="ECO:0000313" key="1">
    <source>
        <dbReference type="EMBL" id="KAE9253077.1"/>
    </source>
</evidence>
<dbReference type="AlphaFoldDB" id="A0A6A4A6L6"/>
<sequence length="85" mass="9772">MPRSTVELLHKRAEHNEGIISTLEKISLHQEEQEKIEVIGTLCRKLRVLYLRAAVPQHGAQQHKIEGLQSCEFLNKLDLTVNFVD</sequence>
<proteinExistence type="predicted"/>
<dbReference type="Proteomes" id="UP000440367">
    <property type="component" value="Unassembled WGS sequence"/>
</dbReference>
<organism evidence="1 2">
    <name type="scientific">Phytophthora fragariae</name>
    <dbReference type="NCBI Taxonomy" id="53985"/>
    <lineage>
        <taxon>Eukaryota</taxon>
        <taxon>Sar</taxon>
        <taxon>Stramenopiles</taxon>
        <taxon>Oomycota</taxon>
        <taxon>Peronosporomycetes</taxon>
        <taxon>Peronosporales</taxon>
        <taxon>Peronosporaceae</taxon>
        <taxon>Phytophthora</taxon>
    </lineage>
</organism>
<name>A0A6A4A6L6_9STRA</name>
<comment type="caution">
    <text evidence="1">The sequence shown here is derived from an EMBL/GenBank/DDBJ whole genome shotgun (WGS) entry which is preliminary data.</text>
</comment>
<gene>
    <name evidence="1" type="ORF">PF002_g3505</name>
</gene>
<reference evidence="1 2" key="1">
    <citation type="submission" date="2018-08" db="EMBL/GenBank/DDBJ databases">
        <title>Genomic investigation of the strawberry pathogen Phytophthora fragariae indicates pathogenicity is determined by transcriptional variation in three key races.</title>
        <authorList>
            <person name="Adams T.M."/>
            <person name="Armitage A.D."/>
            <person name="Sobczyk M.K."/>
            <person name="Bates H.J."/>
            <person name="Dunwell J.M."/>
            <person name="Nellist C.F."/>
            <person name="Harrison R.J."/>
        </authorList>
    </citation>
    <scope>NUCLEOTIDE SEQUENCE [LARGE SCALE GENOMIC DNA]</scope>
    <source>
        <strain evidence="1 2">BC-1</strain>
    </source>
</reference>
<evidence type="ECO:0000313" key="2">
    <source>
        <dbReference type="Proteomes" id="UP000440367"/>
    </source>
</evidence>
<dbReference type="EMBL" id="QXGD01000100">
    <property type="protein sequence ID" value="KAE9253077.1"/>
    <property type="molecule type" value="Genomic_DNA"/>
</dbReference>